<dbReference type="STRING" id="1552.A7L45_09735"/>
<evidence type="ECO:0000313" key="2">
    <source>
        <dbReference type="EMBL" id="APC40324.1"/>
    </source>
</evidence>
<reference evidence="3" key="1">
    <citation type="journal article" date="2016" name="Front. Microbiol.">
        <title>Complete Genome Sequence of Clostridium estertheticum DSM 8809, a Microbe Identified in Spoiled Vacuum Packed Beef.</title>
        <authorList>
            <person name="Yu Z."/>
            <person name="Gunn L."/>
            <person name="Brennan E."/>
            <person name="Reid R."/>
            <person name="Wall P.G."/>
            <person name="Gaora O.P."/>
            <person name="Hurley D."/>
            <person name="Bolton D."/>
            <person name="Fanning S."/>
        </authorList>
    </citation>
    <scope>NUCLEOTIDE SEQUENCE [LARGE SCALE GENOMIC DNA]</scope>
    <source>
        <strain evidence="3">DSM 8809</strain>
    </source>
</reference>
<proteinExistence type="predicted"/>
<evidence type="ECO:0000313" key="3">
    <source>
        <dbReference type="Proteomes" id="UP000182569"/>
    </source>
</evidence>
<dbReference type="InterPro" id="IPR044927">
    <property type="entry name" value="Endonuclea_NS_2"/>
</dbReference>
<dbReference type="KEGG" id="ceu:A7L45_09735"/>
<dbReference type="Gene3D" id="3.40.570.10">
    <property type="entry name" value="Extracellular Endonuclease, subunit A"/>
    <property type="match status" value="1"/>
</dbReference>
<protein>
    <recommendedName>
        <fullName evidence="1">Type VII secretion system protein EssD-like domain-containing protein</fullName>
    </recommendedName>
</protein>
<sequence length="154" mass="17088">MRARFYNPVIYYDPSGYAKNTCITKARSFEERVAKSSGLKYRSRVGSNGELRSAFAKIESKHIGKGTNTNKSARTLMQKLGLATDDAGHAIGKNLGGPVGARSKNLFQQNLNINRGNFAQFEKMIAKEVLKGKEVFIRVVPRSMKGATRPYEVL</sequence>
<dbReference type="AlphaFoldDB" id="A0A1J0GG27"/>
<dbReference type="RefSeq" id="WP_084647426.1">
    <property type="nucleotide sequence ID" value="NZ_CP015756.1"/>
</dbReference>
<dbReference type="InterPro" id="IPR044929">
    <property type="entry name" value="DNA/RNA_non-sp_Endonuclease_sf"/>
</dbReference>
<organism evidence="2 3">
    <name type="scientific">Clostridium estertheticum subsp. estertheticum</name>
    <dbReference type="NCBI Taxonomy" id="1552"/>
    <lineage>
        <taxon>Bacteria</taxon>
        <taxon>Bacillati</taxon>
        <taxon>Bacillota</taxon>
        <taxon>Clostridia</taxon>
        <taxon>Eubacteriales</taxon>
        <taxon>Clostridiaceae</taxon>
        <taxon>Clostridium</taxon>
    </lineage>
</organism>
<feature type="domain" description="Type VII secretion system protein EssD-like" evidence="1">
    <location>
        <begin position="74"/>
        <end position="141"/>
    </location>
</feature>
<dbReference type="EMBL" id="CP015756">
    <property type="protein sequence ID" value="APC40324.1"/>
    <property type="molecule type" value="Genomic_DNA"/>
</dbReference>
<evidence type="ECO:0000259" key="1">
    <source>
        <dbReference type="Pfam" id="PF13930"/>
    </source>
</evidence>
<dbReference type="Pfam" id="PF13930">
    <property type="entry name" value="Endonuclea_NS_2"/>
    <property type="match status" value="1"/>
</dbReference>
<name>A0A1J0GG27_9CLOT</name>
<accession>A0A1J0GG27</accession>
<dbReference type="OrthoDB" id="2986766at2"/>
<dbReference type="Proteomes" id="UP000182569">
    <property type="component" value="Chromosome"/>
</dbReference>
<keyword evidence="3" id="KW-1185">Reference proteome</keyword>
<gene>
    <name evidence="2" type="ORF">A7L45_09735</name>
</gene>